<proteinExistence type="predicted"/>
<dbReference type="GO" id="GO:0016740">
    <property type="term" value="F:transferase activity"/>
    <property type="evidence" value="ECO:0007669"/>
    <property type="project" value="UniProtKB-KW"/>
</dbReference>
<accession>A0A6S6QYV3</accession>
<dbReference type="AlphaFoldDB" id="A0A6S6QYV3"/>
<dbReference type="InterPro" id="IPR029044">
    <property type="entry name" value="Nucleotide-diphossugar_trans"/>
</dbReference>
<dbReference type="CDD" id="cd00761">
    <property type="entry name" value="Glyco_tranf_GTA_type"/>
    <property type="match status" value="1"/>
</dbReference>
<dbReference type="Proteomes" id="UP000515317">
    <property type="component" value="Chromosome"/>
</dbReference>
<dbReference type="PANTHER" id="PTHR43685">
    <property type="entry name" value="GLYCOSYLTRANSFERASE"/>
    <property type="match status" value="1"/>
</dbReference>
<dbReference type="Gene3D" id="3.90.550.10">
    <property type="entry name" value="Spore Coat Polysaccharide Biosynthesis Protein SpsA, Chain A"/>
    <property type="match status" value="1"/>
</dbReference>
<dbReference type="InterPro" id="IPR001173">
    <property type="entry name" value="Glyco_trans_2-like"/>
</dbReference>
<organism evidence="2 3">
    <name type="scientific">Terrihabitans soli</name>
    <dbReference type="NCBI Taxonomy" id="708113"/>
    <lineage>
        <taxon>Bacteria</taxon>
        <taxon>Pseudomonadati</taxon>
        <taxon>Pseudomonadota</taxon>
        <taxon>Alphaproteobacteria</taxon>
        <taxon>Hyphomicrobiales</taxon>
        <taxon>Terrihabitans</taxon>
    </lineage>
</organism>
<keyword evidence="3" id="KW-1185">Reference proteome</keyword>
<reference evidence="2 3" key="1">
    <citation type="submission" date="2020-08" db="EMBL/GenBank/DDBJ databases">
        <title>Genome sequence of Rhizobiales bacterium strain IZ6.</title>
        <authorList>
            <person name="Nakai R."/>
            <person name="Naganuma T."/>
        </authorList>
    </citation>
    <scope>NUCLEOTIDE SEQUENCE [LARGE SCALE GENOMIC DNA]</scope>
    <source>
        <strain evidence="2 3">IZ6</strain>
    </source>
</reference>
<feature type="domain" description="Glycosyltransferase 2-like" evidence="1">
    <location>
        <begin position="4"/>
        <end position="113"/>
    </location>
</feature>
<evidence type="ECO:0000313" key="2">
    <source>
        <dbReference type="EMBL" id="BCJ92211.1"/>
    </source>
</evidence>
<evidence type="ECO:0000313" key="3">
    <source>
        <dbReference type="Proteomes" id="UP000515317"/>
    </source>
</evidence>
<dbReference type="SUPFAM" id="SSF53448">
    <property type="entry name" value="Nucleotide-diphospho-sugar transferases"/>
    <property type="match status" value="1"/>
</dbReference>
<dbReference type="PANTHER" id="PTHR43685:SF2">
    <property type="entry name" value="GLYCOSYLTRANSFERASE 2-LIKE DOMAIN-CONTAINING PROTEIN"/>
    <property type="match status" value="1"/>
</dbReference>
<gene>
    <name evidence="2" type="ORF">IZ6_29460</name>
</gene>
<dbReference type="Pfam" id="PF00535">
    <property type="entry name" value="Glycos_transf_2"/>
    <property type="match status" value="1"/>
</dbReference>
<dbReference type="KEGG" id="tso:IZ6_29460"/>
<dbReference type="RefSeq" id="WP_222875804.1">
    <property type="nucleotide sequence ID" value="NZ_AP023361.1"/>
</dbReference>
<sequence length="253" mass="28879">MKISIIIPAFNREPYIGPALRSLLRQTDAADLDIIVVDDGSTDRTVDVVEEYAGKNSSIRLVRQDHVGVARARNTGLDNIAPDADLVTFLDSDDISAPGRFATEIPYFLADPKLDMTYSLMTLAHEIDNDDLAPPENVLQCTMRGISLTTALFRKSAIQALGRFDENLKQAEDWEFLLRFFTRPQKHLMLDHVSIFYRRHPGNTTRNAEESRRYFLKVILDHAQKRMRDPSLGDIPRFFDYMALADDRYASLR</sequence>
<evidence type="ECO:0000259" key="1">
    <source>
        <dbReference type="Pfam" id="PF00535"/>
    </source>
</evidence>
<protein>
    <submittedName>
        <fullName evidence="2">Glycosyl transferase family 2</fullName>
    </submittedName>
</protein>
<keyword evidence="2" id="KW-0808">Transferase</keyword>
<name>A0A6S6QYV3_9HYPH</name>
<dbReference type="InterPro" id="IPR050834">
    <property type="entry name" value="Glycosyltransf_2"/>
</dbReference>
<dbReference type="EMBL" id="AP023361">
    <property type="protein sequence ID" value="BCJ92211.1"/>
    <property type="molecule type" value="Genomic_DNA"/>
</dbReference>